<dbReference type="Gene3D" id="3.30.420.40">
    <property type="match status" value="2"/>
</dbReference>
<dbReference type="AlphaFoldDB" id="V6LXB2"/>
<organism evidence="2">
    <name type="scientific">Spironucleus salmonicida</name>
    <dbReference type="NCBI Taxonomy" id="348837"/>
    <lineage>
        <taxon>Eukaryota</taxon>
        <taxon>Metamonada</taxon>
        <taxon>Diplomonadida</taxon>
        <taxon>Hexamitidae</taxon>
        <taxon>Hexamitinae</taxon>
        <taxon>Spironucleus</taxon>
    </lineage>
</organism>
<dbReference type="EMBL" id="KI545953">
    <property type="protein sequence ID" value="EST49267.1"/>
    <property type="molecule type" value="Genomic_DNA"/>
</dbReference>
<evidence type="ECO:0000313" key="2">
    <source>
        <dbReference type="EMBL" id="EST49267.1"/>
    </source>
</evidence>
<dbReference type="PRINTS" id="PR00190">
    <property type="entry name" value="ACTIN"/>
</dbReference>
<keyword evidence="4" id="KW-1185">Reference proteome</keyword>
<proteinExistence type="inferred from homology"/>
<protein>
    <submittedName>
        <fullName evidence="2 3">Actin</fullName>
    </submittedName>
</protein>
<sequence length="336" mass="37583">MSYIIDIGSYMTRQGITGNVLPDLQFRSIFLTERYQKASIQHASKARQPYGSQQIPLYTLENAITSGGKELFSGAIFDLLHHSLLDIQLDNLLILLPPTIPTLEQKILLNRIFDELSVDKLSMLQTPATSLYSAGRVDGLVVDSGETLTRVQCVIDGFATDQLLQKGAGRWATRDLFDAFQANGHLSLIFDDESRQMNDEAELWYCDLLKQQISGEGQTLRLPDGQMVQIPLDGYLQTVARNAESVCRLISRAVEGQSSIFRTKLLSNIVVAGGNSMTYTFQEQMLQTLQKQHKVTIFAQPNRNSAQWTGASAIASLSSFKSQYCTKQQWQEKGFQ</sequence>
<dbReference type="PANTHER" id="PTHR11937">
    <property type="entry name" value="ACTIN"/>
    <property type="match status" value="1"/>
</dbReference>
<dbReference type="SMART" id="SM00268">
    <property type="entry name" value="ACTIN"/>
    <property type="match status" value="1"/>
</dbReference>
<reference evidence="2 3" key="1">
    <citation type="journal article" date="2014" name="PLoS Genet.">
        <title>The Genome of Spironucleus salmonicida Highlights a Fish Pathogen Adapted to Fluctuating Environments.</title>
        <authorList>
            <person name="Xu F."/>
            <person name="Jerlstrom-Hultqvist J."/>
            <person name="Einarsson E."/>
            <person name="Astvaldsson A."/>
            <person name="Svard S.G."/>
            <person name="Andersson J.O."/>
        </authorList>
    </citation>
    <scope>NUCLEOTIDE SEQUENCE</scope>
    <source>
        <strain evidence="3">ATCC 50377</strain>
    </source>
</reference>
<evidence type="ECO:0000256" key="1">
    <source>
        <dbReference type="RuleBase" id="RU000487"/>
    </source>
</evidence>
<reference evidence="3" key="2">
    <citation type="submission" date="2020-12" db="EMBL/GenBank/DDBJ databases">
        <title>New Spironucleus salmonicida genome in near-complete chromosomes.</title>
        <authorList>
            <person name="Xu F."/>
            <person name="Kurt Z."/>
            <person name="Jimenez-Gonzalez A."/>
            <person name="Astvaldsson A."/>
            <person name="Andersson J.O."/>
            <person name="Svard S.G."/>
        </authorList>
    </citation>
    <scope>NUCLEOTIDE SEQUENCE</scope>
    <source>
        <strain evidence="3">ATCC 50377</strain>
    </source>
</reference>
<dbReference type="Pfam" id="PF00022">
    <property type="entry name" value="Actin"/>
    <property type="match status" value="2"/>
</dbReference>
<dbReference type="Proteomes" id="UP000018208">
    <property type="component" value="Unassembled WGS sequence"/>
</dbReference>
<dbReference type="SUPFAM" id="SSF53067">
    <property type="entry name" value="Actin-like ATPase domain"/>
    <property type="match status" value="2"/>
</dbReference>
<comment type="similarity">
    <text evidence="1">Belongs to the actin family.</text>
</comment>
<dbReference type="InterPro" id="IPR004000">
    <property type="entry name" value="Actin"/>
</dbReference>
<dbReference type="InterPro" id="IPR043129">
    <property type="entry name" value="ATPase_NBD"/>
</dbReference>
<gene>
    <name evidence="2" type="ORF">SS50377_10488</name>
    <name evidence="3" type="ORF">SS50377_26798</name>
</gene>
<evidence type="ECO:0000313" key="4">
    <source>
        <dbReference type="Proteomes" id="UP000018208"/>
    </source>
</evidence>
<accession>V6LXB2</accession>
<dbReference type="OrthoDB" id="9519058at2759"/>
<evidence type="ECO:0000313" key="3">
    <source>
        <dbReference type="EMBL" id="KAH0570518.1"/>
    </source>
</evidence>
<dbReference type="EMBL" id="AUWU02000007">
    <property type="protein sequence ID" value="KAH0570518.1"/>
    <property type="molecule type" value="Genomic_DNA"/>
</dbReference>
<dbReference type="CDD" id="cd10169">
    <property type="entry name" value="ASKHA_NBD_actin-like"/>
    <property type="match status" value="1"/>
</dbReference>
<dbReference type="Gene3D" id="3.90.640.10">
    <property type="entry name" value="Actin, Chain A, domain 4"/>
    <property type="match status" value="1"/>
</dbReference>
<dbReference type="VEuPathDB" id="GiardiaDB:SS50377_26798"/>
<name>V6LXB2_9EUKA</name>